<keyword evidence="4" id="KW-0444">Lipid biosynthesis</keyword>
<dbReference type="InterPro" id="IPR003835">
    <property type="entry name" value="Glyco_trans_19"/>
</dbReference>
<evidence type="ECO:0000256" key="7">
    <source>
        <dbReference type="ARBA" id="ARBA00022679"/>
    </source>
</evidence>
<dbReference type="Gene3D" id="3.40.50.2000">
    <property type="entry name" value="Glycogen Phosphorylase B"/>
    <property type="match status" value="2"/>
</dbReference>
<dbReference type="KEGG" id="cyt:cce_1829"/>
<evidence type="ECO:0000256" key="4">
    <source>
        <dbReference type="ARBA" id="ARBA00022516"/>
    </source>
</evidence>
<dbReference type="NCBIfam" id="TIGR00215">
    <property type="entry name" value="lpxB"/>
    <property type="match status" value="1"/>
</dbReference>
<accession>B1WZM7</accession>
<dbReference type="HOGENOM" id="CLU_036577_3_0_3"/>
<dbReference type="PANTHER" id="PTHR30372">
    <property type="entry name" value="LIPID-A-DISACCHARIDE SYNTHASE"/>
    <property type="match status" value="1"/>
</dbReference>
<dbReference type="eggNOG" id="COG0763">
    <property type="taxonomic scope" value="Bacteria"/>
</dbReference>
<sequence length="390" mass="43783">MQIFISTGEVSGDLQGSMLVEALYRQAKQQNIPLEILALGGNLMEAAGAKLLGNTAGIGSIGIVEALPFIIPTWLMQRRVKAYLRENPPDVLILLDYMGPNVAFGKYARKYLPNVPIIYYIAPQSWVWAPNNKTIEQFAEITDILLAIFPEEARFFEKKGVNVKWVGHPLLDRMAKAPTKEATRQALGLTEDQRVIALFPASRYQELKYHLPLICKAAQKLQEKVPNVHFLLPVSLKEYRHTIEEMVKQYDLPITLFDGRAIEVMAAADFAIAKSGTVNLELALLDIPQLVLCLVNPLTMWIARNVLKFSIPFMSPPNLVVMKKIVPELLQEEATVDRIVDESLDLLLNPERRQKTFADYEEMRTLLGEVGVCDRVANEILSFSPVSSPS</sequence>
<dbReference type="GO" id="GO:0016020">
    <property type="term" value="C:membrane"/>
    <property type="evidence" value="ECO:0007669"/>
    <property type="project" value="GOC"/>
</dbReference>
<dbReference type="OrthoDB" id="9801642at2"/>
<keyword evidence="8" id="KW-0443">Lipid metabolism</keyword>
<dbReference type="GO" id="GO:0005543">
    <property type="term" value="F:phospholipid binding"/>
    <property type="evidence" value="ECO:0007669"/>
    <property type="project" value="TreeGrafter"/>
</dbReference>
<organism evidence="11 12">
    <name type="scientific">Crocosphaera subtropica (strain ATCC 51142 / BH68)</name>
    <name type="common">Cyanothece sp. (strain ATCC 51142)</name>
    <dbReference type="NCBI Taxonomy" id="43989"/>
    <lineage>
        <taxon>Bacteria</taxon>
        <taxon>Bacillati</taxon>
        <taxon>Cyanobacteriota</taxon>
        <taxon>Cyanophyceae</taxon>
        <taxon>Oscillatoriophycideae</taxon>
        <taxon>Chroococcales</taxon>
        <taxon>Aphanothecaceae</taxon>
        <taxon>Crocosphaera</taxon>
        <taxon>Crocosphaera subtropica</taxon>
    </lineage>
</organism>
<proteinExistence type="predicted"/>
<dbReference type="STRING" id="43989.cce_1829"/>
<dbReference type="GO" id="GO:0009245">
    <property type="term" value="P:lipid A biosynthetic process"/>
    <property type="evidence" value="ECO:0007669"/>
    <property type="project" value="UniProtKB-UniRule"/>
</dbReference>
<dbReference type="EMBL" id="CP000806">
    <property type="protein sequence ID" value="ACB51179.1"/>
    <property type="molecule type" value="Genomic_DNA"/>
</dbReference>
<dbReference type="Pfam" id="PF02684">
    <property type="entry name" value="LpxB"/>
    <property type="match status" value="1"/>
</dbReference>
<evidence type="ECO:0000256" key="1">
    <source>
        <dbReference type="ARBA" id="ARBA00002056"/>
    </source>
</evidence>
<evidence type="ECO:0000256" key="5">
    <source>
        <dbReference type="ARBA" id="ARBA00022556"/>
    </source>
</evidence>
<keyword evidence="6" id="KW-0328">Glycosyltransferase</keyword>
<evidence type="ECO:0000256" key="9">
    <source>
        <dbReference type="ARBA" id="ARBA00048975"/>
    </source>
</evidence>
<dbReference type="CAZy" id="GT19">
    <property type="family name" value="Glycosyltransferase Family 19"/>
</dbReference>
<evidence type="ECO:0000313" key="11">
    <source>
        <dbReference type="EMBL" id="ACB51179.1"/>
    </source>
</evidence>
<evidence type="ECO:0000256" key="8">
    <source>
        <dbReference type="ARBA" id="ARBA00023098"/>
    </source>
</evidence>
<name>B1WZM7_CROS5</name>
<evidence type="ECO:0000256" key="10">
    <source>
        <dbReference type="NCBIfam" id="TIGR00215"/>
    </source>
</evidence>
<evidence type="ECO:0000256" key="6">
    <source>
        <dbReference type="ARBA" id="ARBA00022676"/>
    </source>
</evidence>
<keyword evidence="5" id="KW-0441">Lipid A biosynthesis</keyword>
<protein>
    <recommendedName>
        <fullName evidence="3 10">Lipid-A-disaccharide synthase</fullName>
        <ecNumber evidence="2 10">2.4.1.182</ecNumber>
    </recommendedName>
</protein>
<dbReference type="SUPFAM" id="SSF53756">
    <property type="entry name" value="UDP-Glycosyltransferase/glycogen phosphorylase"/>
    <property type="match status" value="1"/>
</dbReference>
<comment type="function">
    <text evidence="1">Condensation of UDP-2,3-diacylglucosamine and 2,3-diacylglucosamine-1-phosphate to form lipid A disaccharide, a precursor of lipid A, a phosphorylated glycolipid that anchors the lipopolysaccharide to the outer membrane of the cell.</text>
</comment>
<dbReference type="RefSeq" id="WP_009545642.1">
    <property type="nucleotide sequence ID" value="NC_010546.1"/>
</dbReference>
<reference evidence="11 12" key="1">
    <citation type="journal article" date="2008" name="Proc. Natl. Acad. Sci. U.S.A.">
        <title>The genome of Cyanothece 51142, a unicellular diazotrophic cyanobacterium important in the marine nitrogen cycle.</title>
        <authorList>
            <person name="Welsh E.A."/>
            <person name="Liberton M."/>
            <person name="Stoeckel J."/>
            <person name="Loh T."/>
            <person name="Elvitigala T."/>
            <person name="Wang C."/>
            <person name="Wollam A."/>
            <person name="Fulton R.S."/>
            <person name="Clifton S.W."/>
            <person name="Jacobs J.M."/>
            <person name="Aurora R."/>
            <person name="Ghosh B.K."/>
            <person name="Sherman L.A."/>
            <person name="Smith R.D."/>
            <person name="Wilson R.K."/>
            <person name="Pakrasi H.B."/>
        </authorList>
    </citation>
    <scope>NUCLEOTIDE SEQUENCE [LARGE SCALE GENOMIC DNA]</scope>
    <source>
        <strain evidence="12">ATCC 51142 / BH68</strain>
    </source>
</reference>
<keyword evidence="7" id="KW-0808">Transferase</keyword>
<evidence type="ECO:0000256" key="3">
    <source>
        <dbReference type="ARBA" id="ARBA00020902"/>
    </source>
</evidence>
<dbReference type="Proteomes" id="UP000001203">
    <property type="component" value="Chromosome circular"/>
</dbReference>
<dbReference type="AlphaFoldDB" id="B1WZM7"/>
<keyword evidence="12" id="KW-1185">Reference proteome</keyword>
<comment type="catalytic activity">
    <reaction evidence="9">
        <text>a lipid X + a UDP-2-N,3-O-bis[(3R)-3-hydroxyacyl]-alpha-D-glucosamine = a lipid A disaccharide + UDP + H(+)</text>
        <dbReference type="Rhea" id="RHEA:67828"/>
        <dbReference type="ChEBI" id="CHEBI:15378"/>
        <dbReference type="ChEBI" id="CHEBI:58223"/>
        <dbReference type="ChEBI" id="CHEBI:137748"/>
        <dbReference type="ChEBI" id="CHEBI:176338"/>
        <dbReference type="ChEBI" id="CHEBI:176343"/>
        <dbReference type="EC" id="2.4.1.182"/>
    </reaction>
</comment>
<dbReference type="PANTHER" id="PTHR30372:SF4">
    <property type="entry name" value="LIPID-A-DISACCHARIDE SYNTHASE, MITOCHONDRIAL-RELATED"/>
    <property type="match status" value="1"/>
</dbReference>
<evidence type="ECO:0000313" key="12">
    <source>
        <dbReference type="Proteomes" id="UP000001203"/>
    </source>
</evidence>
<dbReference type="GO" id="GO:0008915">
    <property type="term" value="F:lipid-A-disaccharide synthase activity"/>
    <property type="evidence" value="ECO:0007669"/>
    <property type="project" value="UniProtKB-UniRule"/>
</dbReference>
<dbReference type="EC" id="2.4.1.182" evidence="2 10"/>
<evidence type="ECO:0000256" key="2">
    <source>
        <dbReference type="ARBA" id="ARBA00012687"/>
    </source>
</evidence>
<gene>
    <name evidence="11" type="primary">lpxB2</name>
    <name evidence="11" type="ordered locus">cce_1829</name>
</gene>